<protein>
    <submittedName>
        <fullName evidence="1">Uncharacterized protein</fullName>
    </submittedName>
</protein>
<keyword evidence="2" id="KW-1185">Reference proteome</keyword>
<evidence type="ECO:0000313" key="1">
    <source>
        <dbReference type="EMBL" id="KAL0908695.1"/>
    </source>
</evidence>
<name>A0ABD0U7G6_DENTH</name>
<accession>A0ABD0U7G6</accession>
<dbReference type="EMBL" id="JANQDX010000017">
    <property type="protein sequence ID" value="KAL0908695.1"/>
    <property type="molecule type" value="Genomic_DNA"/>
</dbReference>
<dbReference type="AlphaFoldDB" id="A0ABD0U7G6"/>
<organism evidence="1 2">
    <name type="scientific">Dendrobium thyrsiflorum</name>
    <name type="common">Pinecone-like raceme dendrobium</name>
    <name type="synonym">Orchid</name>
    <dbReference type="NCBI Taxonomy" id="117978"/>
    <lineage>
        <taxon>Eukaryota</taxon>
        <taxon>Viridiplantae</taxon>
        <taxon>Streptophyta</taxon>
        <taxon>Embryophyta</taxon>
        <taxon>Tracheophyta</taxon>
        <taxon>Spermatophyta</taxon>
        <taxon>Magnoliopsida</taxon>
        <taxon>Liliopsida</taxon>
        <taxon>Asparagales</taxon>
        <taxon>Orchidaceae</taxon>
        <taxon>Epidendroideae</taxon>
        <taxon>Malaxideae</taxon>
        <taxon>Dendrobiinae</taxon>
        <taxon>Dendrobium</taxon>
    </lineage>
</organism>
<dbReference type="Proteomes" id="UP001552299">
    <property type="component" value="Unassembled WGS sequence"/>
</dbReference>
<evidence type="ECO:0000313" key="2">
    <source>
        <dbReference type="Proteomes" id="UP001552299"/>
    </source>
</evidence>
<proteinExistence type="predicted"/>
<reference evidence="1 2" key="1">
    <citation type="journal article" date="2024" name="Plant Biotechnol. J.">
        <title>Dendrobium thyrsiflorum genome and its molecular insights into genes involved in important horticultural traits.</title>
        <authorList>
            <person name="Chen B."/>
            <person name="Wang J.Y."/>
            <person name="Zheng P.J."/>
            <person name="Li K.L."/>
            <person name="Liang Y.M."/>
            <person name="Chen X.F."/>
            <person name="Zhang C."/>
            <person name="Zhao X."/>
            <person name="He X."/>
            <person name="Zhang G.Q."/>
            <person name="Liu Z.J."/>
            <person name="Xu Q."/>
        </authorList>
    </citation>
    <scope>NUCLEOTIDE SEQUENCE [LARGE SCALE GENOMIC DNA]</scope>
    <source>
        <strain evidence="1">GZMU011</strain>
    </source>
</reference>
<comment type="caution">
    <text evidence="1">The sequence shown here is derived from an EMBL/GenBank/DDBJ whole genome shotgun (WGS) entry which is preliminary data.</text>
</comment>
<sequence length="537" mass="59848">MRMRSYGVRPKSFITCFTNVVQKVMMVACPIKPCESASKSCGSIFECCAAQVSVIDSSSNATMPNLERCDSKLSVVSPDKLCSIEGWERSITSSHCLLRADFWEAAPDVTAMLICLPSALLSCGLGLQTCLSFCWALSAADSWTRDLSVTPRCASCKFCLNFPRVTRGGNSLDGEHSLLVPGLAVWMVGLVATADLATQRSSFSSAFLMAFLQMRRPQHHSFQARRTQSAEWKEKPSPAESPEICGLQKSVPGLRPILILYGGSFNRLSSEMCEQMSFEYSVTLFGNLEFRWEDLGVCESRATRKNLDSYPSASNWFSYESAVQSRVRGVVWWEMRAREDGFHVVTVIVVIAVALICAHENENFADRRPQSIWVSILAVSVAPDASALSVSQTEVVSAILADQLVLLPIIINVPFIHLKLSSPCPMESAELLCFSRALEEKTRSKMGPLYRIIRTAPATVRRVPITFAWPLLLLMSNFSALINFEKNLETKFKFMYCKVKGRSPLKPECERNNDSRSNNITIYNEHKLVHPILESCH</sequence>
<gene>
    <name evidence="1" type="ORF">M5K25_023200</name>
</gene>